<dbReference type="EMBL" id="MWWQ01000015">
    <property type="protein sequence ID" value="OZG49355.1"/>
    <property type="molecule type" value="Genomic_DNA"/>
</dbReference>
<gene>
    <name evidence="2" type="ORF">PSSU_1556</name>
</gene>
<sequence length="143" mass="15144">MKRLRFPAASAVRASGGDPTADGIGRRVVVKFVAAILLQLLVAALCFQIQLGFYDQPAGNSGWDAIRTTCPGVAGTCLLLWANWDDADGGRTFVVPECATGDPALADSYDRVRRLGGKPGGRYVRVSFPGCPSDEAFLVPVTD</sequence>
<evidence type="ECO:0000313" key="3">
    <source>
        <dbReference type="Proteomes" id="UP000216454"/>
    </source>
</evidence>
<feature type="transmembrane region" description="Helical" evidence="1">
    <location>
        <begin position="32"/>
        <end position="54"/>
    </location>
</feature>
<organism evidence="2 3">
    <name type="scientific">Pseudoscardovia suis</name>
    <dbReference type="NCBI Taxonomy" id="987063"/>
    <lineage>
        <taxon>Bacteria</taxon>
        <taxon>Bacillati</taxon>
        <taxon>Actinomycetota</taxon>
        <taxon>Actinomycetes</taxon>
        <taxon>Bifidobacteriales</taxon>
        <taxon>Bifidobacteriaceae</taxon>
        <taxon>Pseudoscardovia</taxon>
    </lineage>
</organism>
<dbReference type="OrthoDB" id="3243995at2"/>
<keyword evidence="3" id="KW-1185">Reference proteome</keyword>
<dbReference type="Proteomes" id="UP000216454">
    <property type="component" value="Unassembled WGS sequence"/>
</dbReference>
<keyword evidence="1" id="KW-0812">Transmembrane</keyword>
<accession>A0A261ER85</accession>
<proteinExistence type="predicted"/>
<evidence type="ECO:0000313" key="2">
    <source>
        <dbReference type="EMBL" id="OZG49355.1"/>
    </source>
</evidence>
<protein>
    <submittedName>
        <fullName evidence="2">Uncharacterized protein</fullName>
    </submittedName>
</protein>
<dbReference type="AlphaFoldDB" id="A0A261ER85"/>
<keyword evidence="1" id="KW-0472">Membrane</keyword>
<evidence type="ECO:0000256" key="1">
    <source>
        <dbReference type="SAM" id="Phobius"/>
    </source>
</evidence>
<dbReference type="RefSeq" id="WP_144441911.1">
    <property type="nucleotide sequence ID" value="NZ_MWWQ01000015.1"/>
</dbReference>
<reference evidence="2 3" key="1">
    <citation type="journal article" date="2017" name="BMC Genomics">
        <title>Comparative genomic and phylogenomic analyses of the Bifidobacteriaceae family.</title>
        <authorList>
            <person name="Lugli G.A."/>
            <person name="Milani C."/>
            <person name="Turroni F."/>
            <person name="Duranti S."/>
            <person name="Mancabelli L."/>
            <person name="Mangifesta M."/>
            <person name="Ferrario C."/>
            <person name="Modesto M."/>
            <person name="Mattarelli P."/>
            <person name="Jiri K."/>
            <person name="van Sinderen D."/>
            <person name="Ventura M."/>
        </authorList>
    </citation>
    <scope>NUCLEOTIDE SEQUENCE [LARGE SCALE GENOMIC DNA]</scope>
    <source>
        <strain evidence="2 3">DSM 24744</strain>
    </source>
</reference>
<keyword evidence="1" id="KW-1133">Transmembrane helix</keyword>
<comment type="caution">
    <text evidence="2">The sequence shown here is derived from an EMBL/GenBank/DDBJ whole genome shotgun (WGS) entry which is preliminary data.</text>
</comment>
<name>A0A261ER85_9BIFI</name>